<feature type="transmembrane region" description="Helical" evidence="9">
    <location>
        <begin position="204"/>
        <end position="226"/>
    </location>
</feature>
<keyword evidence="3 9" id="KW-0813">Transport</keyword>
<dbReference type="GO" id="GO:0015423">
    <property type="term" value="F:ABC-type maltose transporter activity"/>
    <property type="evidence" value="ECO:0007669"/>
    <property type="project" value="TreeGrafter"/>
</dbReference>
<evidence type="ECO:0000256" key="7">
    <source>
        <dbReference type="ARBA" id="ARBA00022989"/>
    </source>
</evidence>
<feature type="domain" description="ABC transmembrane type-1" evidence="11">
    <location>
        <begin position="200"/>
        <end position="424"/>
    </location>
</feature>
<dbReference type="InterPro" id="IPR000515">
    <property type="entry name" value="MetI-like"/>
</dbReference>
<comment type="function">
    <text evidence="10">Part of the ABC transporter complex MalEFGK involved in maltose/maltodextrin import. Probably responsible for the translocation of the substrate across the membrane.</text>
</comment>
<keyword evidence="6 9" id="KW-0812">Transmembrane</keyword>
<comment type="similarity">
    <text evidence="2 10">Belongs to the binding-protein-dependent transport system permease family. MalFG subfamily.</text>
</comment>
<dbReference type="Pfam" id="PF00528">
    <property type="entry name" value="BPD_transp_1"/>
    <property type="match status" value="1"/>
</dbReference>
<dbReference type="CDD" id="cd06261">
    <property type="entry name" value="TM_PBP2"/>
    <property type="match status" value="1"/>
</dbReference>
<organism evidence="12 13">
    <name type="scientific">Candidatus Avichristensenella intestinipullorum</name>
    <dbReference type="NCBI Taxonomy" id="2840693"/>
    <lineage>
        <taxon>Bacteria</taxon>
        <taxon>Bacillati</taxon>
        <taxon>Bacillota</taxon>
        <taxon>Clostridia</taxon>
        <taxon>Candidatus Avichristensenella</taxon>
    </lineage>
</organism>
<dbReference type="Proteomes" id="UP000886819">
    <property type="component" value="Unassembled WGS sequence"/>
</dbReference>
<accession>A0A9D0YWD2</accession>
<feature type="transmembrane region" description="Helical" evidence="9">
    <location>
        <begin position="140"/>
        <end position="163"/>
    </location>
</feature>
<feature type="transmembrane region" description="Helical" evidence="9">
    <location>
        <begin position="295"/>
        <end position="318"/>
    </location>
</feature>
<dbReference type="PROSITE" id="PS50928">
    <property type="entry name" value="ABC_TM1"/>
    <property type="match status" value="1"/>
</dbReference>
<evidence type="ECO:0000313" key="13">
    <source>
        <dbReference type="Proteomes" id="UP000886819"/>
    </source>
</evidence>
<keyword evidence="4 10" id="KW-1003">Cell membrane</keyword>
<gene>
    <name evidence="12" type="ORF">IAA66_00375</name>
</gene>
<feature type="transmembrane region" description="Helical" evidence="9">
    <location>
        <begin position="339"/>
        <end position="358"/>
    </location>
</feature>
<evidence type="ECO:0000256" key="2">
    <source>
        <dbReference type="ARBA" id="ARBA00009047"/>
    </source>
</evidence>
<dbReference type="EMBL" id="DVFI01000005">
    <property type="protein sequence ID" value="HIQ62023.1"/>
    <property type="molecule type" value="Genomic_DNA"/>
</dbReference>
<feature type="transmembrane region" description="Helical" evidence="9">
    <location>
        <begin position="402"/>
        <end position="426"/>
    </location>
</feature>
<dbReference type="Gene3D" id="1.10.3720.10">
    <property type="entry name" value="MetI-like"/>
    <property type="match status" value="1"/>
</dbReference>
<dbReference type="SUPFAM" id="SSF161098">
    <property type="entry name" value="MetI-like"/>
    <property type="match status" value="1"/>
</dbReference>
<evidence type="ECO:0000256" key="1">
    <source>
        <dbReference type="ARBA" id="ARBA00004651"/>
    </source>
</evidence>
<feature type="transmembrane region" description="Helical" evidence="9">
    <location>
        <begin position="238"/>
        <end position="259"/>
    </location>
</feature>
<dbReference type="AlphaFoldDB" id="A0A9D0YWD2"/>
<dbReference type="GO" id="GO:0042956">
    <property type="term" value="P:maltodextrin transmembrane transport"/>
    <property type="evidence" value="ECO:0007669"/>
    <property type="project" value="TreeGrafter"/>
</dbReference>
<evidence type="ECO:0000256" key="6">
    <source>
        <dbReference type="ARBA" id="ARBA00022692"/>
    </source>
</evidence>
<evidence type="ECO:0000259" key="11">
    <source>
        <dbReference type="PROSITE" id="PS50928"/>
    </source>
</evidence>
<evidence type="ECO:0000256" key="9">
    <source>
        <dbReference type="RuleBase" id="RU363032"/>
    </source>
</evidence>
<evidence type="ECO:0000313" key="12">
    <source>
        <dbReference type="EMBL" id="HIQ62023.1"/>
    </source>
</evidence>
<dbReference type="PANTHER" id="PTHR47314">
    <property type="entry name" value="MALTOSE/MALTODEXTRIN TRANSPORT SYSTEM PERMEASE PROTEIN MALF"/>
    <property type="match status" value="1"/>
</dbReference>
<evidence type="ECO:0000256" key="8">
    <source>
        <dbReference type="ARBA" id="ARBA00023136"/>
    </source>
</evidence>
<protein>
    <recommendedName>
        <fullName evidence="10">Maltose/maltodextrin transport system permease protein</fullName>
    </recommendedName>
</protein>
<reference evidence="12" key="1">
    <citation type="submission" date="2020-10" db="EMBL/GenBank/DDBJ databases">
        <authorList>
            <person name="Gilroy R."/>
        </authorList>
    </citation>
    <scope>NUCLEOTIDE SEQUENCE</scope>
    <source>
        <strain evidence="12">ChiHile30-977</strain>
    </source>
</reference>
<evidence type="ECO:0000256" key="4">
    <source>
        <dbReference type="ARBA" id="ARBA00022475"/>
    </source>
</evidence>
<feature type="transmembrane region" description="Helical" evidence="9">
    <location>
        <begin position="80"/>
        <end position="102"/>
    </location>
</feature>
<reference evidence="12" key="2">
    <citation type="journal article" date="2021" name="PeerJ">
        <title>Extensive microbial diversity within the chicken gut microbiome revealed by metagenomics and culture.</title>
        <authorList>
            <person name="Gilroy R."/>
            <person name="Ravi A."/>
            <person name="Getino M."/>
            <person name="Pursley I."/>
            <person name="Horton D.L."/>
            <person name="Alikhan N.F."/>
            <person name="Baker D."/>
            <person name="Gharbi K."/>
            <person name="Hall N."/>
            <person name="Watson M."/>
            <person name="Adriaenssens E.M."/>
            <person name="Foster-Nyarko E."/>
            <person name="Jarju S."/>
            <person name="Secka A."/>
            <person name="Antonio M."/>
            <person name="Oren A."/>
            <person name="Chaudhuri R.R."/>
            <person name="La Ragione R."/>
            <person name="Hildebrand F."/>
            <person name="Pallen M.J."/>
        </authorList>
    </citation>
    <scope>NUCLEOTIDE SEQUENCE</scope>
    <source>
        <strain evidence="12">ChiHile30-977</strain>
    </source>
</reference>
<keyword evidence="8 9" id="KW-0472">Membrane</keyword>
<keyword evidence="7 9" id="KW-1133">Transmembrane helix</keyword>
<dbReference type="GO" id="GO:1990060">
    <property type="term" value="C:maltose transport complex"/>
    <property type="evidence" value="ECO:0007669"/>
    <property type="project" value="TreeGrafter"/>
</dbReference>
<evidence type="ECO:0000256" key="5">
    <source>
        <dbReference type="ARBA" id="ARBA00022597"/>
    </source>
</evidence>
<dbReference type="PANTHER" id="PTHR47314:SF1">
    <property type="entry name" value="MALTOSE_MALTODEXTRIN TRANSPORT SYSTEM PERMEASE PROTEIN MALF"/>
    <property type="match status" value="1"/>
</dbReference>
<evidence type="ECO:0000256" key="3">
    <source>
        <dbReference type="ARBA" id="ARBA00022448"/>
    </source>
</evidence>
<dbReference type="InterPro" id="IPR035906">
    <property type="entry name" value="MetI-like_sf"/>
</dbReference>
<proteinExistence type="inferred from homology"/>
<sequence length="438" mass="48429">MKALVAFLRWAPPKVWASVAVMGLGQMLYRQYAKGLIFLALEAVSVWYFATRGVTDLIGFFTLGTQQEDLWLGIAGDNSMTMLILGIFAFAILGFTAALWIAGIRDAAFTARAVAQGKKPRTFRQTLAALADEKFHVTALCLPLVTVVLFSVLPILFMILIAFTNLGGEIVYPKLADWSLDAWRKLTSVGQLGSTFGKILSWNVVWAISTTLINFLGGLSLALLLNKKNVRFSKFWRAFPVLAYAIPGFISMLGFKFMFSQSGPINSMLVDAGHNSIFFLTNDASAKWWARGIGLFVNAWISIPSIMLMASGILTNISPDLYEASTLDGATPFQQFRKITLPFVLFSTTPVLISQFVGNFNNFGIFFFMRSGVISNYGDYFLASDTDLLINWLYNLSVDNNYYSVGAAISLVIFAITSTLSLAVYVRSAAYKQEDTYQ</sequence>
<name>A0A9D0YWD2_9FIRM</name>
<comment type="subcellular location">
    <subcellularLocation>
        <location evidence="1 9">Cell membrane</location>
        <topology evidence="1 9">Multi-pass membrane protein</topology>
    </subcellularLocation>
</comment>
<keyword evidence="5 10" id="KW-0762">Sugar transport</keyword>
<comment type="caution">
    <text evidence="12">The sequence shown here is derived from an EMBL/GenBank/DDBJ whole genome shotgun (WGS) entry which is preliminary data.</text>
</comment>
<evidence type="ECO:0000256" key="10">
    <source>
        <dbReference type="RuleBase" id="RU367050"/>
    </source>
</evidence>